<dbReference type="AlphaFoldDB" id="A0A0E9S8M8"/>
<sequence>MTVIPNMTTLDKMALQHYYATNGTRLCLYQARCSTTSATWRVRKHRILNSG</sequence>
<dbReference type="EMBL" id="GBXM01071542">
    <property type="protein sequence ID" value="JAH37035.1"/>
    <property type="molecule type" value="Transcribed_RNA"/>
</dbReference>
<accession>A0A0E9S8M8</accession>
<reference evidence="1" key="2">
    <citation type="journal article" date="2015" name="Fish Shellfish Immunol.">
        <title>Early steps in the European eel (Anguilla anguilla)-Vibrio vulnificus interaction in the gills: Role of the RtxA13 toxin.</title>
        <authorList>
            <person name="Callol A."/>
            <person name="Pajuelo D."/>
            <person name="Ebbesson L."/>
            <person name="Teles M."/>
            <person name="MacKenzie S."/>
            <person name="Amaro C."/>
        </authorList>
    </citation>
    <scope>NUCLEOTIDE SEQUENCE</scope>
</reference>
<name>A0A0E9S8M8_ANGAN</name>
<reference evidence="1" key="1">
    <citation type="submission" date="2014-11" db="EMBL/GenBank/DDBJ databases">
        <authorList>
            <person name="Amaro Gonzalez C."/>
        </authorList>
    </citation>
    <scope>NUCLEOTIDE SEQUENCE</scope>
</reference>
<protein>
    <submittedName>
        <fullName evidence="1">Uncharacterized protein</fullName>
    </submittedName>
</protein>
<proteinExistence type="predicted"/>
<evidence type="ECO:0000313" key="1">
    <source>
        <dbReference type="EMBL" id="JAH37035.1"/>
    </source>
</evidence>
<organism evidence="1">
    <name type="scientific">Anguilla anguilla</name>
    <name type="common">European freshwater eel</name>
    <name type="synonym">Muraena anguilla</name>
    <dbReference type="NCBI Taxonomy" id="7936"/>
    <lineage>
        <taxon>Eukaryota</taxon>
        <taxon>Metazoa</taxon>
        <taxon>Chordata</taxon>
        <taxon>Craniata</taxon>
        <taxon>Vertebrata</taxon>
        <taxon>Euteleostomi</taxon>
        <taxon>Actinopterygii</taxon>
        <taxon>Neopterygii</taxon>
        <taxon>Teleostei</taxon>
        <taxon>Anguilliformes</taxon>
        <taxon>Anguillidae</taxon>
        <taxon>Anguilla</taxon>
    </lineage>
</organism>